<evidence type="ECO:0000313" key="3">
    <source>
        <dbReference type="Proteomes" id="UP000027308"/>
    </source>
</evidence>
<dbReference type="InterPro" id="IPR036188">
    <property type="entry name" value="FAD/NAD-bd_sf"/>
</dbReference>
<dbReference type="InterPro" id="IPR038732">
    <property type="entry name" value="HpyO/CreE_NAD-binding"/>
</dbReference>
<accession>A0A1N7U049</accession>
<dbReference type="OrthoDB" id="101972at2"/>
<dbReference type="GO" id="GO:0016787">
    <property type="term" value="F:hydrolase activity"/>
    <property type="evidence" value="ECO:0007669"/>
    <property type="project" value="UniProtKB-KW"/>
</dbReference>
<evidence type="ECO:0000313" key="2">
    <source>
        <dbReference type="EMBL" id="AIB37950.1"/>
    </source>
</evidence>
<dbReference type="AlphaFoldDB" id="A0A1N7U049"/>
<dbReference type="SUPFAM" id="SSF51905">
    <property type="entry name" value="FAD/NAD(P)-binding domain"/>
    <property type="match status" value="1"/>
</dbReference>
<organism evidence="2 3">
    <name type="scientific">Pseudomonas simiae</name>
    <dbReference type="NCBI Taxonomy" id="321846"/>
    <lineage>
        <taxon>Bacteria</taxon>
        <taxon>Pseudomonadati</taxon>
        <taxon>Pseudomonadota</taxon>
        <taxon>Gammaproteobacteria</taxon>
        <taxon>Pseudomonadales</taxon>
        <taxon>Pseudomonadaceae</taxon>
        <taxon>Pseudomonas</taxon>
    </lineage>
</organism>
<dbReference type="GeneID" id="45624685"/>
<keyword evidence="2" id="KW-0378">Hydrolase</keyword>
<evidence type="ECO:0000259" key="1">
    <source>
        <dbReference type="Pfam" id="PF13454"/>
    </source>
</evidence>
<dbReference type="eggNOG" id="COG4529">
    <property type="taxonomic scope" value="Bacteria"/>
</dbReference>
<dbReference type="InterPro" id="IPR052189">
    <property type="entry name" value="L-asp_N-monooxygenase_NS-form"/>
</dbReference>
<dbReference type="PANTHER" id="PTHR40254">
    <property type="entry name" value="BLR0577 PROTEIN"/>
    <property type="match status" value="1"/>
</dbReference>
<dbReference type="Proteomes" id="UP000027308">
    <property type="component" value="Chromosome"/>
</dbReference>
<proteinExistence type="predicted"/>
<reference evidence="2 3" key="1">
    <citation type="submission" date="2014-05" db="EMBL/GenBank/DDBJ databases">
        <title>Pseudomonas simiae WCS417.</title>
        <authorList>
            <person name="Berendsen R.L."/>
        </authorList>
    </citation>
    <scope>NUCLEOTIDE SEQUENCE [LARGE SCALE GENOMIC DNA]</scope>
    <source>
        <strain evidence="2 3">WCS417</strain>
    </source>
</reference>
<feature type="domain" description="FAD-dependent urate hydroxylase HpyO/Asp monooxygenase CreE-like FAD/NAD(P)-binding" evidence="1">
    <location>
        <begin position="7"/>
        <end position="156"/>
    </location>
</feature>
<dbReference type="EMBL" id="CP007637">
    <property type="protein sequence ID" value="AIB37950.1"/>
    <property type="molecule type" value="Genomic_DNA"/>
</dbReference>
<dbReference type="RefSeq" id="WP_010208576.1">
    <property type="nucleotide sequence ID" value="NZ_CP007637.1"/>
</dbReference>
<name>A0A1N7U049_9PSED</name>
<dbReference type="Gene3D" id="3.50.50.60">
    <property type="entry name" value="FAD/NAD(P)-binding domain"/>
    <property type="match status" value="1"/>
</dbReference>
<dbReference type="Pfam" id="PF13454">
    <property type="entry name" value="NAD_binding_9"/>
    <property type="match status" value="1"/>
</dbReference>
<dbReference type="PANTHER" id="PTHR40254:SF1">
    <property type="entry name" value="BLR0577 PROTEIN"/>
    <property type="match status" value="1"/>
</dbReference>
<protein>
    <submittedName>
        <fullName evidence="2">Hydroxyacylglutathione hydrolase</fullName>
    </submittedName>
</protein>
<sequence>MKTQTIAIIGAGFCGSTLAVRLLRNPTGARQKILLISRPGAIARGIAYGTRSYAHLLNVPAGRMNALSDDEDSFYAFAKNHDSNITSGSFVQRRLYGDYLESLLSNASQNAAKGCELHNVIGEVVEVIPNAERDGARLIMNNGDHLEVDKVVLSIGSCARQKPSSAAGHQLFYANPRYIHDPWKADALSNVGSDAPIFLIGSGLTMLDVVLDLRDRGHQGMIYAVSRRGLAPQPHRVLNARPSYDEHLSRRMLDNCTIRHYLRTVRDAIMHQARTGGDWRDVIGGLRSTTAQLWHALPIIERQRFLRHVRPYWDTHRHRCAPQPGARLQAEIASGKLKLFAGRVTGYTPNEDHVSVSFQRRGTCIQDSIEVGAVINCTTPAFDLRELDDPLLESLRIGGLLIPDALGTSMAIAPSGALVGCDGTESSWLYYVGPFLQARDWEATAVPELREYVKSLAETLSQ</sequence>
<gene>
    <name evidence="2" type="ORF">PS417_20675</name>
</gene>